<dbReference type="InterPro" id="IPR009781">
    <property type="entry name" value="DUF1345"/>
</dbReference>
<proteinExistence type="predicted"/>
<evidence type="ECO:0000313" key="3">
    <source>
        <dbReference type="Proteomes" id="UP001458946"/>
    </source>
</evidence>
<protein>
    <recommendedName>
        <fullName evidence="4">DUF1345 domain-containing protein</fullName>
    </recommendedName>
</protein>
<accession>A0ABP9VHS5</accession>
<evidence type="ECO:0000256" key="1">
    <source>
        <dbReference type="SAM" id="Phobius"/>
    </source>
</evidence>
<comment type="caution">
    <text evidence="2">The sequence shown here is derived from an EMBL/GenBank/DDBJ whole genome shotgun (WGS) entry which is preliminary data.</text>
</comment>
<dbReference type="EMBL" id="BAABRN010000094">
    <property type="protein sequence ID" value="GAA5504186.1"/>
    <property type="molecule type" value="Genomic_DNA"/>
</dbReference>
<evidence type="ECO:0000313" key="2">
    <source>
        <dbReference type="EMBL" id="GAA5504186.1"/>
    </source>
</evidence>
<organism evidence="2 3">
    <name type="scientific">Deinococcus xinjiangensis</name>
    <dbReference type="NCBI Taxonomy" id="457454"/>
    <lineage>
        <taxon>Bacteria</taxon>
        <taxon>Thermotogati</taxon>
        <taxon>Deinococcota</taxon>
        <taxon>Deinococci</taxon>
        <taxon>Deinococcales</taxon>
        <taxon>Deinococcaceae</taxon>
        <taxon>Deinococcus</taxon>
    </lineage>
</organism>
<dbReference type="Proteomes" id="UP001458946">
    <property type="component" value="Unassembled WGS sequence"/>
</dbReference>
<keyword evidence="1" id="KW-0472">Membrane</keyword>
<feature type="transmembrane region" description="Helical" evidence="1">
    <location>
        <begin position="104"/>
        <end position="124"/>
    </location>
</feature>
<keyword evidence="3" id="KW-1185">Reference proteome</keyword>
<gene>
    <name evidence="2" type="ORF">Dxin01_03955</name>
</gene>
<reference evidence="2 3" key="1">
    <citation type="submission" date="2024-02" db="EMBL/GenBank/DDBJ databases">
        <title>Deinococcus xinjiangensis NBRC 107630.</title>
        <authorList>
            <person name="Ichikawa N."/>
            <person name="Katano-Makiyama Y."/>
            <person name="Hidaka K."/>
        </authorList>
    </citation>
    <scope>NUCLEOTIDE SEQUENCE [LARGE SCALE GENOMIC DNA]</scope>
    <source>
        <strain evidence="2 3">NBRC 107630</strain>
    </source>
</reference>
<dbReference type="Pfam" id="PF07077">
    <property type="entry name" value="DUF1345"/>
    <property type="match status" value="1"/>
</dbReference>
<feature type="transmembrane region" description="Helical" evidence="1">
    <location>
        <begin position="36"/>
        <end position="53"/>
    </location>
</feature>
<feature type="transmembrane region" description="Helical" evidence="1">
    <location>
        <begin position="74"/>
        <end position="98"/>
    </location>
</feature>
<evidence type="ECO:0008006" key="4">
    <source>
        <dbReference type="Google" id="ProtNLM"/>
    </source>
</evidence>
<keyword evidence="1" id="KW-1133">Transmembrane helix</keyword>
<dbReference type="RefSeq" id="WP_353544153.1">
    <property type="nucleotide sequence ID" value="NZ_BAABRN010000094.1"/>
</dbReference>
<feature type="transmembrane region" description="Helical" evidence="1">
    <location>
        <begin position="188"/>
        <end position="212"/>
    </location>
</feature>
<feature type="transmembrane region" description="Helical" evidence="1">
    <location>
        <begin position="12"/>
        <end position="30"/>
    </location>
</feature>
<name>A0ABP9VHS5_9DEIO</name>
<keyword evidence="1" id="KW-0812">Transmembrane</keyword>
<sequence>MSQHTPRASFRLILSTVVGVGLALVTPHSWPWEARILLGWVGFCSVNLLRLSRFLNLDGHQTKKLATREDETRVIATTLTTLAALFSLVGVLFTLHQAAQEKGLIAYLLTGLAVLTVALSWLLIQSEYTLHYARRFYMSGGGVQFMQKDSKDPLPDPNMLDFAYLSFTIGMTFQVSDMLLDTHKMRRLLLGHALLSYFFSAVIIAVMISAVANVAG</sequence>